<dbReference type="RefSeq" id="WP_042689916.1">
    <property type="nucleotide sequence ID" value="NZ_CP007264.1"/>
</dbReference>
<sequence length="153" mass="17364">MSAPFPPIRRTPERKSRILKPEDAEKAIELVRQALPFFRAGEPIVHPDHVDVPVLYLDFAIDRVHYDPRTGNPSPKGAPPHAEPCADGARERINEVLKEAHVLEGAEFREPEDCWVVPVAWKSFIILHVRVSADGSELIPDYHLTEEVRRHGM</sequence>
<gene>
    <name evidence="2" type="ORF">BD01_0660</name>
</gene>
<protein>
    <submittedName>
        <fullName evidence="2">Uncharacterized protein</fullName>
    </submittedName>
</protein>
<reference evidence="2 3" key="1">
    <citation type="submission" date="2014-02" db="EMBL/GenBank/DDBJ databases">
        <title>Genome Sequence of an Hyperthermophilic Archaeon, Thermococcus nautili 30-1, producing viral vesicles.</title>
        <authorList>
            <person name="Oberto J."/>
            <person name="Gaudin M."/>
            <person name="Cossu M."/>
            <person name="Gorlas A."/>
            <person name="Slesarev A."/>
            <person name="Marguet E."/>
            <person name="Forterre P."/>
        </authorList>
    </citation>
    <scope>NUCLEOTIDE SEQUENCE [LARGE SCALE GENOMIC DNA]</scope>
    <source>
        <strain evidence="2 3">30-1</strain>
    </source>
</reference>
<dbReference type="KEGG" id="tnu:BD01_0660"/>
<evidence type="ECO:0000256" key="1">
    <source>
        <dbReference type="SAM" id="MobiDB-lite"/>
    </source>
</evidence>
<evidence type="ECO:0000313" key="3">
    <source>
        <dbReference type="Proteomes" id="UP000019434"/>
    </source>
</evidence>
<name>W8NST3_9EURY</name>
<proteinExistence type="predicted"/>
<accession>W8NST3</accession>
<dbReference type="EMBL" id="CP007264">
    <property type="protein sequence ID" value="AHL22283.1"/>
    <property type="molecule type" value="Genomic_DNA"/>
</dbReference>
<feature type="region of interest" description="Disordered" evidence="1">
    <location>
        <begin position="68"/>
        <end position="87"/>
    </location>
</feature>
<keyword evidence="3" id="KW-1185">Reference proteome</keyword>
<dbReference type="Proteomes" id="UP000019434">
    <property type="component" value="Chromosome"/>
</dbReference>
<dbReference type="OrthoDB" id="85969at2157"/>
<dbReference type="STRING" id="195522.BD01_0660"/>
<organism evidence="2 3">
    <name type="scientific">Thermococcus nautili</name>
    <dbReference type="NCBI Taxonomy" id="195522"/>
    <lineage>
        <taxon>Archaea</taxon>
        <taxon>Methanobacteriati</taxon>
        <taxon>Methanobacteriota</taxon>
        <taxon>Thermococci</taxon>
        <taxon>Thermococcales</taxon>
        <taxon>Thermococcaceae</taxon>
        <taxon>Thermococcus</taxon>
    </lineage>
</organism>
<dbReference type="AlphaFoldDB" id="W8NST3"/>
<dbReference type="eggNOG" id="arCOG07698">
    <property type="taxonomic scope" value="Archaea"/>
</dbReference>
<dbReference type="GeneID" id="24957827"/>
<evidence type="ECO:0000313" key="2">
    <source>
        <dbReference type="EMBL" id="AHL22283.1"/>
    </source>
</evidence>
<dbReference type="HOGENOM" id="CLU_1709231_0_0_2"/>